<dbReference type="InterPro" id="IPR041380">
    <property type="entry name" value="Acetyltransf_17"/>
</dbReference>
<evidence type="ECO:0000313" key="7">
    <source>
        <dbReference type="Proteomes" id="UP001595190"/>
    </source>
</evidence>
<feature type="domain" description="N-acetyltransferase" evidence="5">
    <location>
        <begin position="19"/>
        <end position="166"/>
    </location>
</feature>
<dbReference type="InterPro" id="IPR016181">
    <property type="entry name" value="Acyl_CoA_acyltransferase"/>
</dbReference>
<protein>
    <submittedName>
        <fullName evidence="6">GNAT family N-acetyltransferase</fullName>
        <ecNumber evidence="6">2.3.1.-</ecNumber>
    </submittedName>
</protein>
<feature type="active site" description="Proton acceptor; via carboxylate" evidence="4">
    <location>
        <position position="421"/>
    </location>
</feature>
<dbReference type="PROSITE" id="PS51186">
    <property type="entry name" value="GNAT"/>
    <property type="match status" value="1"/>
</dbReference>
<evidence type="ECO:0000256" key="1">
    <source>
        <dbReference type="ARBA" id="ARBA00009213"/>
    </source>
</evidence>
<evidence type="ECO:0000256" key="3">
    <source>
        <dbReference type="ARBA" id="ARBA00023315"/>
    </source>
</evidence>
<dbReference type="CDD" id="cd04301">
    <property type="entry name" value="NAT_SF"/>
    <property type="match status" value="1"/>
</dbReference>
<keyword evidence="3 4" id="KW-0012">Acyltransferase</keyword>
<comment type="caution">
    <text evidence="4">Lacks conserved residue(s) required for the propagation of feature annotation.</text>
</comment>
<dbReference type="Gene3D" id="3.30.1050.10">
    <property type="entry name" value="SCP2 sterol-binding domain"/>
    <property type="match status" value="1"/>
</dbReference>
<comment type="similarity">
    <text evidence="1 4">Belongs to the acetyltransferase Eis family.</text>
</comment>
<reference evidence="6 7" key="1">
    <citation type="submission" date="2024-09" db="EMBL/GenBank/DDBJ databases">
        <title>Description of Labrys sedimenti sp. nov., isolated from a diclofenac-degrading enrichment culture, and genome-based reclassification of Labrys portucalensis as a later heterotypic synonym of Labrys neptuniae.</title>
        <authorList>
            <person name="Tancsics A."/>
            <person name="Csepanyi A."/>
        </authorList>
    </citation>
    <scope>NUCLEOTIDE SEQUENCE [LARGE SCALE GENOMIC DNA]</scope>
    <source>
        <strain evidence="6 7">LMG 23412</strain>
    </source>
</reference>
<dbReference type="InterPro" id="IPR036527">
    <property type="entry name" value="SCP2_sterol-bd_dom_sf"/>
</dbReference>
<evidence type="ECO:0000256" key="4">
    <source>
        <dbReference type="HAMAP-Rule" id="MF_01812"/>
    </source>
</evidence>
<dbReference type="PANTHER" id="PTHR37817">
    <property type="entry name" value="N-ACETYLTRANSFERASE EIS"/>
    <property type="match status" value="1"/>
</dbReference>
<feature type="binding site" evidence="4">
    <location>
        <begin position="108"/>
        <end position="113"/>
    </location>
    <ligand>
        <name>acetyl-CoA</name>
        <dbReference type="ChEBI" id="CHEBI:57288"/>
    </ligand>
</feature>
<accession>A0ABV6ZJ97</accession>
<comment type="subunit">
    <text evidence="4">Homohexamer; trimer of dimers.</text>
</comment>
<dbReference type="Pfam" id="PF13527">
    <property type="entry name" value="Acetyltransf_9"/>
    <property type="match status" value="1"/>
</dbReference>
<organism evidence="6 7">
    <name type="scientific">Labrys neptuniae</name>
    <dbReference type="NCBI Taxonomy" id="376174"/>
    <lineage>
        <taxon>Bacteria</taxon>
        <taxon>Pseudomonadati</taxon>
        <taxon>Pseudomonadota</taxon>
        <taxon>Alphaproteobacteria</taxon>
        <taxon>Hyphomicrobiales</taxon>
        <taxon>Xanthobacteraceae</taxon>
        <taxon>Labrys</taxon>
    </lineage>
</organism>
<dbReference type="PANTHER" id="PTHR37817:SF1">
    <property type="entry name" value="N-ACETYLTRANSFERASE EIS"/>
    <property type="match status" value="1"/>
</dbReference>
<feature type="binding site" evidence="4">
    <location>
        <begin position="100"/>
        <end position="102"/>
    </location>
    <ligand>
        <name>acetyl-CoA</name>
        <dbReference type="ChEBI" id="CHEBI:57288"/>
    </ligand>
</feature>
<dbReference type="InterPro" id="IPR025559">
    <property type="entry name" value="Eis_dom"/>
</dbReference>
<dbReference type="Proteomes" id="UP001595190">
    <property type="component" value="Unassembled WGS sequence"/>
</dbReference>
<dbReference type="Pfam" id="PF17668">
    <property type="entry name" value="Acetyltransf_17"/>
    <property type="match status" value="1"/>
</dbReference>
<dbReference type="EC" id="2.3.1.-" evidence="6"/>
<dbReference type="Pfam" id="PF13530">
    <property type="entry name" value="SCP2_2"/>
    <property type="match status" value="1"/>
</dbReference>
<evidence type="ECO:0000313" key="6">
    <source>
        <dbReference type="EMBL" id="MFC2252266.1"/>
    </source>
</evidence>
<name>A0ABV6ZJ97_9HYPH</name>
<evidence type="ECO:0000256" key="2">
    <source>
        <dbReference type="ARBA" id="ARBA00022679"/>
    </source>
</evidence>
<dbReference type="GO" id="GO:0016746">
    <property type="term" value="F:acyltransferase activity"/>
    <property type="evidence" value="ECO:0007669"/>
    <property type="project" value="UniProtKB-KW"/>
</dbReference>
<dbReference type="InterPro" id="IPR022902">
    <property type="entry name" value="NAcTrfase_Eis"/>
</dbReference>
<dbReference type="Gene3D" id="3.40.630.30">
    <property type="match status" value="2"/>
</dbReference>
<feature type="active site" description="Proton donor" evidence="4">
    <location>
        <position position="141"/>
    </location>
</feature>
<comment type="caution">
    <text evidence="6">The sequence shown here is derived from an EMBL/GenBank/DDBJ whole genome shotgun (WGS) entry which is preliminary data.</text>
</comment>
<keyword evidence="2 4" id="KW-0808">Transferase</keyword>
<dbReference type="InterPro" id="IPR051554">
    <property type="entry name" value="Acetyltransferase_Eis"/>
</dbReference>
<dbReference type="RefSeq" id="WP_394312864.1">
    <property type="nucleotide sequence ID" value="NZ_JBHGPK010000010.1"/>
</dbReference>
<dbReference type="EMBL" id="JBHGPK010000010">
    <property type="protein sequence ID" value="MFC2252266.1"/>
    <property type="molecule type" value="Genomic_DNA"/>
</dbReference>
<proteinExistence type="inferred from homology"/>
<sequence length="421" mass="45430">MSLHAVDLSAVRAPSPAPARVRVLEDTSELIQAAQLFRTAMVGLPNFGPIDAGFVANIHEPGRTLGAFVSDALVGTVNSYASTLTVPGGGRLAHAAVTHVGVLPTHTRRGIGTALLERQLAEARSRGDAVATLRASDARIYAHFGYGIASSQVSFDLATEGARLRPGVARDLPVRFVELEEAWSMLPAIHAQAGTAQAGAIARWRGWWHFQRLRQDLSKAPAYVVVAGEEGRERGYVRYHPIGLDEWFAGSDRTLVVDDLVAADDAAYGALVAHLLNVDLVHRILFPGRPVDDALPWLFENHRQARVTGQRDETWLRLLDVRQALETRRYGGDGEAVLAVSDPLFAENNGRFRISAQGVVPTDAPAEAELDVAALATTYLGGTRWWQLARAGRVKAESEAVLSTLDTLFATSAHPHAGTVF</sequence>
<dbReference type="InterPro" id="IPR000182">
    <property type="entry name" value="GNAT_dom"/>
</dbReference>
<gene>
    <name evidence="6" type="ORF">ACETRX_21695</name>
</gene>
<dbReference type="SUPFAM" id="SSF55718">
    <property type="entry name" value="SCP-like"/>
    <property type="match status" value="1"/>
</dbReference>
<dbReference type="SUPFAM" id="SSF55729">
    <property type="entry name" value="Acyl-CoA N-acyltransferases (Nat)"/>
    <property type="match status" value="1"/>
</dbReference>
<evidence type="ECO:0000259" key="5">
    <source>
        <dbReference type="PROSITE" id="PS51186"/>
    </source>
</evidence>
<dbReference type="HAMAP" id="MF_01812">
    <property type="entry name" value="Eis"/>
    <property type="match status" value="1"/>
</dbReference>
<dbReference type="NCBIfam" id="NF002367">
    <property type="entry name" value="PRK01346.1-4"/>
    <property type="match status" value="1"/>
</dbReference>